<dbReference type="RefSeq" id="WP_082050681.1">
    <property type="nucleotide sequence ID" value="NZ_CP020614.1"/>
</dbReference>
<keyword evidence="12 15" id="KW-0449">Lipoprotein</keyword>
<evidence type="ECO:0000256" key="5">
    <source>
        <dbReference type="ARBA" id="ARBA00022448"/>
    </source>
</evidence>
<evidence type="ECO:0000313" key="18">
    <source>
        <dbReference type="Proteomes" id="UP000182998"/>
    </source>
</evidence>
<accession>A0A098GCE9</accession>
<dbReference type="Proteomes" id="UP000032414">
    <property type="component" value="Chromosome I"/>
</dbReference>
<reference evidence="16 18" key="3">
    <citation type="submission" date="2016-10" db="EMBL/GenBank/DDBJ databases">
        <authorList>
            <person name="Varghese N."/>
            <person name="Submissions S."/>
        </authorList>
    </citation>
    <scope>NUCLEOTIDE SEQUENCE [LARGE SCALE GENOMIC DNA]</scope>
    <source>
        <strain evidence="16 18">ATCC 33218</strain>
    </source>
</reference>
<dbReference type="PATRIC" id="fig|451.8.peg.544"/>
<sequence>MIAIRSICIISFLLLSACAHRSPIETHLSPEPSQVPQVSVETETPSNNKESVSKTTDQPESTANEPEALSVHSKTLAENKKGSKDIAAKSAEKEKKVAKSSTSAASRVSSWDISGALAARSKNKGWSASVNWMQRGASQYQIRLSGPLGSGAVMISRSGGAVTLRDGPKTVTSSSAESLLKKQTGVSLPVTNLYYWIRGVPAPAAIQGEKRDPAGHLTQLKQAGYTIQYLQYTSAGGTLLPTHVRLQGNGIFIKFIIRNWRL</sequence>
<protein>
    <recommendedName>
        <fullName evidence="4">Outer-membrane lipoprotein LolB</fullName>
    </recommendedName>
</protein>
<dbReference type="AlphaFoldDB" id="A0A098GCE9"/>
<feature type="chain" id="PRO_5009750696" description="Outer-membrane lipoprotein LolB" evidence="14">
    <location>
        <begin position="22"/>
        <end position="262"/>
    </location>
</feature>
<evidence type="ECO:0000313" key="16">
    <source>
        <dbReference type="EMBL" id="SCX96707.1"/>
    </source>
</evidence>
<keyword evidence="6 14" id="KW-0732">Signal</keyword>
<dbReference type="STRING" id="451.B6N58_01435"/>
<keyword evidence="5" id="KW-0813">Transport</keyword>
<comment type="similarity">
    <text evidence="2">Belongs to the LolB family.</text>
</comment>
<feature type="compositionally biased region" description="Basic and acidic residues" evidence="13">
    <location>
        <begin position="75"/>
        <end position="97"/>
    </location>
</feature>
<dbReference type="PROSITE" id="PS51257">
    <property type="entry name" value="PROKAR_LIPOPROTEIN"/>
    <property type="match status" value="1"/>
</dbReference>
<dbReference type="InterPro" id="IPR029046">
    <property type="entry name" value="LolA/LolB/LppX"/>
</dbReference>
<feature type="region of interest" description="Disordered" evidence="13">
    <location>
        <begin position="26"/>
        <end position="102"/>
    </location>
</feature>
<evidence type="ECO:0000256" key="8">
    <source>
        <dbReference type="ARBA" id="ARBA00023136"/>
    </source>
</evidence>
<organism evidence="15 17">
    <name type="scientific">Legionella micdadei</name>
    <name type="common">Tatlockia micdadei</name>
    <dbReference type="NCBI Taxonomy" id="451"/>
    <lineage>
        <taxon>Bacteria</taxon>
        <taxon>Pseudomonadati</taxon>
        <taxon>Pseudomonadota</taxon>
        <taxon>Gammaproteobacteria</taxon>
        <taxon>Legionellales</taxon>
        <taxon>Legionellaceae</taxon>
        <taxon>Legionella</taxon>
    </lineage>
</organism>
<keyword evidence="7" id="KW-0653">Protein transport</keyword>
<feature type="signal peptide" evidence="14">
    <location>
        <begin position="1"/>
        <end position="21"/>
    </location>
</feature>
<keyword evidence="18" id="KW-1185">Reference proteome</keyword>
<dbReference type="Proteomes" id="UP000182998">
    <property type="component" value="Unassembled WGS sequence"/>
</dbReference>
<evidence type="ECO:0000256" key="11">
    <source>
        <dbReference type="ARBA" id="ARBA00023237"/>
    </source>
</evidence>
<evidence type="ECO:0000256" key="9">
    <source>
        <dbReference type="ARBA" id="ARBA00023139"/>
    </source>
</evidence>
<evidence type="ECO:0000256" key="12">
    <source>
        <dbReference type="ARBA" id="ARBA00023288"/>
    </source>
</evidence>
<dbReference type="Gene3D" id="2.50.20.10">
    <property type="entry name" value="Lipoprotein localisation LolA/LolB/LppX"/>
    <property type="match status" value="1"/>
</dbReference>
<dbReference type="KEGG" id="tmc:LMI_0300"/>
<dbReference type="EMBL" id="LN614830">
    <property type="protein sequence ID" value="CEG59660.1"/>
    <property type="molecule type" value="Genomic_DNA"/>
</dbReference>
<evidence type="ECO:0000313" key="17">
    <source>
        <dbReference type="Proteomes" id="UP000032414"/>
    </source>
</evidence>
<evidence type="ECO:0000256" key="6">
    <source>
        <dbReference type="ARBA" id="ARBA00022729"/>
    </source>
</evidence>
<comment type="subunit">
    <text evidence="3">Monomer.</text>
</comment>
<evidence type="ECO:0000256" key="3">
    <source>
        <dbReference type="ARBA" id="ARBA00011245"/>
    </source>
</evidence>
<keyword evidence="9" id="KW-0564">Palmitate</keyword>
<evidence type="ECO:0000256" key="10">
    <source>
        <dbReference type="ARBA" id="ARBA00023186"/>
    </source>
</evidence>
<proteinExistence type="inferred from homology"/>
<dbReference type="Pfam" id="PF03550">
    <property type="entry name" value="LolB"/>
    <property type="match status" value="1"/>
</dbReference>
<gene>
    <name evidence="15" type="ORF">LMI_0300</name>
    <name evidence="16" type="ORF">SAMN02982997_00531</name>
</gene>
<feature type="compositionally biased region" description="Polar residues" evidence="13">
    <location>
        <begin position="31"/>
        <end position="64"/>
    </location>
</feature>
<keyword evidence="10" id="KW-0143">Chaperone</keyword>
<dbReference type="InterPro" id="IPR004565">
    <property type="entry name" value="OM_lipoprot_LolB"/>
</dbReference>
<reference evidence="15" key="2">
    <citation type="submission" date="2014-09" db="EMBL/GenBank/DDBJ databases">
        <authorList>
            <person name="GOMEZ-VALERO Laura"/>
        </authorList>
    </citation>
    <scope>NUCLEOTIDE SEQUENCE</scope>
    <source>
        <strain evidence="15">ATCC33218</strain>
    </source>
</reference>
<evidence type="ECO:0000313" key="15">
    <source>
        <dbReference type="EMBL" id="CEG59660.1"/>
    </source>
</evidence>
<name>A0A098GCE9_LEGMI</name>
<reference evidence="17" key="1">
    <citation type="submission" date="2014-09" db="EMBL/GenBank/DDBJ databases">
        <authorList>
            <person name="Gomez-Valero L."/>
        </authorList>
    </citation>
    <scope>NUCLEOTIDE SEQUENCE [LARGE SCALE GENOMIC DNA]</scope>
    <source>
        <strain evidence="17">ATCC33218</strain>
    </source>
</reference>
<dbReference type="GO" id="GO:0009279">
    <property type="term" value="C:cell outer membrane"/>
    <property type="evidence" value="ECO:0007669"/>
    <property type="project" value="UniProtKB-SubCell"/>
</dbReference>
<evidence type="ECO:0000256" key="4">
    <source>
        <dbReference type="ARBA" id="ARBA00016202"/>
    </source>
</evidence>
<dbReference type="GO" id="GO:0015031">
    <property type="term" value="P:protein transport"/>
    <property type="evidence" value="ECO:0007669"/>
    <property type="project" value="UniProtKB-KW"/>
</dbReference>
<evidence type="ECO:0000256" key="1">
    <source>
        <dbReference type="ARBA" id="ARBA00004459"/>
    </source>
</evidence>
<evidence type="ECO:0000256" key="7">
    <source>
        <dbReference type="ARBA" id="ARBA00022927"/>
    </source>
</evidence>
<dbReference type="EMBL" id="FMVN01000002">
    <property type="protein sequence ID" value="SCX96707.1"/>
    <property type="molecule type" value="Genomic_DNA"/>
</dbReference>
<evidence type="ECO:0000256" key="14">
    <source>
        <dbReference type="SAM" id="SignalP"/>
    </source>
</evidence>
<dbReference type="CDD" id="cd16326">
    <property type="entry name" value="LolB"/>
    <property type="match status" value="1"/>
</dbReference>
<dbReference type="HOGENOM" id="CLU_092816_0_0_6"/>
<evidence type="ECO:0000256" key="13">
    <source>
        <dbReference type="SAM" id="MobiDB-lite"/>
    </source>
</evidence>
<dbReference type="OrthoDB" id="9797618at2"/>
<keyword evidence="11" id="KW-0998">Cell outer membrane</keyword>
<evidence type="ECO:0000256" key="2">
    <source>
        <dbReference type="ARBA" id="ARBA00009696"/>
    </source>
</evidence>
<comment type="subcellular location">
    <subcellularLocation>
        <location evidence="1">Cell outer membrane</location>
        <topology evidence="1">Lipid-anchor</topology>
    </subcellularLocation>
</comment>
<dbReference type="NCBIfam" id="TIGR00548">
    <property type="entry name" value="lolB"/>
    <property type="match status" value="1"/>
</dbReference>
<dbReference type="SUPFAM" id="SSF89392">
    <property type="entry name" value="Prokaryotic lipoproteins and lipoprotein localization factors"/>
    <property type="match status" value="1"/>
</dbReference>
<keyword evidence="8" id="KW-0472">Membrane</keyword>